<dbReference type="Gene3D" id="1.25.40.10">
    <property type="entry name" value="Tetratricopeptide repeat domain"/>
    <property type="match status" value="3"/>
</dbReference>
<dbReference type="GO" id="GO:0052621">
    <property type="term" value="F:diguanylate cyclase activity"/>
    <property type="evidence" value="ECO:0007669"/>
    <property type="project" value="UniProtKB-EC"/>
</dbReference>
<protein>
    <recommendedName>
        <fullName evidence="1">diguanylate cyclase</fullName>
        <ecNumber evidence="1">2.7.7.65</ecNumber>
    </recommendedName>
</protein>
<proteinExistence type="predicted"/>
<dbReference type="InterPro" id="IPR050469">
    <property type="entry name" value="Diguanylate_Cyclase"/>
</dbReference>
<dbReference type="InterPro" id="IPR019734">
    <property type="entry name" value="TPR_rpt"/>
</dbReference>
<dbReference type="InterPro" id="IPR011990">
    <property type="entry name" value="TPR-like_helical_dom_sf"/>
</dbReference>
<dbReference type="Pfam" id="PF00990">
    <property type="entry name" value="GGDEF"/>
    <property type="match status" value="1"/>
</dbReference>
<dbReference type="PROSITE" id="PS50887">
    <property type="entry name" value="GGDEF"/>
    <property type="match status" value="1"/>
</dbReference>
<feature type="repeat" description="TPR" evidence="3">
    <location>
        <begin position="429"/>
        <end position="462"/>
    </location>
</feature>
<dbReference type="PROSITE" id="PS50005">
    <property type="entry name" value="TPR"/>
    <property type="match status" value="2"/>
</dbReference>
<feature type="repeat" description="TPR" evidence="3">
    <location>
        <begin position="469"/>
        <end position="502"/>
    </location>
</feature>
<dbReference type="PANTHER" id="PTHR45138">
    <property type="entry name" value="REGULATORY COMPONENTS OF SENSORY TRANSDUCTION SYSTEM"/>
    <property type="match status" value="1"/>
</dbReference>
<name>A0AAX3BE99_9SPIR</name>
<dbReference type="EC" id="2.7.7.65" evidence="1"/>
<organism evidence="5 6">
    <name type="scientific">Thermospira aquatica</name>
    <dbReference type="NCBI Taxonomy" id="2828656"/>
    <lineage>
        <taxon>Bacteria</taxon>
        <taxon>Pseudomonadati</taxon>
        <taxon>Spirochaetota</taxon>
        <taxon>Spirochaetia</taxon>
        <taxon>Brevinematales</taxon>
        <taxon>Thermospiraceae</taxon>
        <taxon>Thermospira</taxon>
    </lineage>
</organism>
<keyword evidence="3" id="KW-0802">TPR repeat</keyword>
<dbReference type="FunFam" id="3.30.70.270:FF:000001">
    <property type="entry name" value="Diguanylate cyclase domain protein"/>
    <property type="match status" value="1"/>
</dbReference>
<dbReference type="KEGG" id="taqu:KDW03_11380"/>
<evidence type="ECO:0000313" key="5">
    <source>
        <dbReference type="EMBL" id="URA10066.1"/>
    </source>
</evidence>
<dbReference type="SMART" id="SM00267">
    <property type="entry name" value="GGDEF"/>
    <property type="match status" value="1"/>
</dbReference>
<dbReference type="SUPFAM" id="SSF55781">
    <property type="entry name" value="GAF domain-like"/>
    <property type="match status" value="1"/>
</dbReference>
<feature type="domain" description="GGDEF" evidence="4">
    <location>
        <begin position="923"/>
        <end position="1055"/>
    </location>
</feature>
<dbReference type="RefSeq" id="WP_271435199.1">
    <property type="nucleotide sequence ID" value="NZ_CP073355.1"/>
</dbReference>
<dbReference type="SUPFAM" id="SSF48452">
    <property type="entry name" value="TPR-like"/>
    <property type="match status" value="2"/>
</dbReference>
<dbReference type="Proteomes" id="UP001056539">
    <property type="component" value="Chromosome"/>
</dbReference>
<dbReference type="SMART" id="SM00028">
    <property type="entry name" value="TPR"/>
    <property type="match status" value="4"/>
</dbReference>
<dbReference type="InterPro" id="IPR029787">
    <property type="entry name" value="Nucleotide_cyclase"/>
</dbReference>
<keyword evidence="6" id="KW-1185">Reference proteome</keyword>
<evidence type="ECO:0000256" key="1">
    <source>
        <dbReference type="ARBA" id="ARBA00012528"/>
    </source>
</evidence>
<dbReference type="Gene3D" id="3.30.70.270">
    <property type="match status" value="1"/>
</dbReference>
<evidence type="ECO:0000256" key="3">
    <source>
        <dbReference type="PROSITE-ProRule" id="PRU00339"/>
    </source>
</evidence>
<evidence type="ECO:0000259" key="4">
    <source>
        <dbReference type="PROSITE" id="PS50887"/>
    </source>
</evidence>
<evidence type="ECO:0000256" key="2">
    <source>
        <dbReference type="ARBA" id="ARBA00034247"/>
    </source>
</evidence>
<reference evidence="5" key="1">
    <citation type="submission" date="2021-04" db="EMBL/GenBank/DDBJ databases">
        <authorList>
            <person name="Postec A."/>
        </authorList>
    </citation>
    <scope>NUCLEOTIDE SEQUENCE</scope>
    <source>
        <strain evidence="5">F1F22</strain>
    </source>
</reference>
<dbReference type="EMBL" id="CP073355">
    <property type="protein sequence ID" value="URA10066.1"/>
    <property type="molecule type" value="Genomic_DNA"/>
</dbReference>
<sequence>MSLLGVNNHQEFVKSLLAEEWSGVLLEGAGKEIEKTLVERASTQGKVCLVYDFEKEDLLYPYAPWLSLILVELEKLSEPQRQKIYKEEKIYFFLEQLLESHLRDGMPSRREPLIEEEVQYERTELFQGMKRLFVRFFPQDSKQIIILTNLHFASYSTIDFLRFLGENDISLPIYALYKRENGGEALEEIVSVYREKHRFFELSLSENQDLGISPWKKVSQDKEKVTRLQRMFFQYHALRDVVRLGQLFLDQNEILEQNDEAYVQINWQVGKALAILGDYNEAAVYLNRAFILMNGLSFSLENWALFYRDMAYLFFMKDAIPEALEMVEKGFHLPDVEENTKAYFELFFLYFQIEDKNRKQQPRPWKEIYDKIIEITSKLGYENHLALIYINPYGIYSEYASDVDKYNTLALNEKGIAIAKRLRNTYRLSHGYQLRGLIYAVMGNYDEVIQWYRKSLVLKKRMGFPREIAYGYNGVGFYYYMTGRYVQAYEYYREALKYLFSLKDFHEIAMTYFNLGANCLLALDEKCAIVFFEEVLALVEILGMNGLAYHSLFGIYAILGTAYALHGDWLKAYDCINRIRAKKLLPYLEKNEEYFFIAMLLGLLAFHEGRYEDTFQRFREANYYLHRTNDNIGYMIPWYCFVTAKFYHEMGDENLGTKMWHEGMRQSEIQESPFYRMIFLNRRQKTYEPAFTIEEMPAFDHIRELARTEYKIASIYRQMQDIHVLNILQQDFICITDWYGLINATLEKLVSNFLIDFACFFSYESGKWKMVAHQGKDLSCEDAESLVVKLSASFSEVLFRSDEKTDREWIFATGISSLAYLPLVWDEHKVCLLCGTMQGQTLLTRDDMRVLRLIVQQMRSSLQRLVYLEQIEKQKQELAEAYKKLQEMVVHDVLTGVMNRLALSQRLGEEIARVKRYKNRVERGFVLGFLDMDNFKGINDTYGHTIGDKVLALTAQELVRFLRKVDLVFRYGGDEFVLLFPETTGEAAQIVAERILKELPQRVKNALNKDLLPTFSLGMVVYTGEEDFQLEDLLQRVDRALYEAKSRGKNCFVLK</sequence>
<dbReference type="InterPro" id="IPR043128">
    <property type="entry name" value="Rev_trsase/Diguanyl_cyclase"/>
</dbReference>
<dbReference type="SUPFAM" id="SSF55073">
    <property type="entry name" value="Nucleotide cyclase"/>
    <property type="match status" value="1"/>
</dbReference>
<dbReference type="InterPro" id="IPR000160">
    <property type="entry name" value="GGDEF_dom"/>
</dbReference>
<dbReference type="PANTHER" id="PTHR45138:SF9">
    <property type="entry name" value="DIGUANYLATE CYCLASE DGCM-RELATED"/>
    <property type="match status" value="1"/>
</dbReference>
<reference evidence="5" key="2">
    <citation type="submission" date="2022-06" db="EMBL/GenBank/DDBJ databases">
        <title>Thermospira aquatica gen. nov., sp. nov.</title>
        <authorList>
            <person name="Ben Ali Gam Z."/>
            <person name="Labat M."/>
        </authorList>
    </citation>
    <scope>NUCLEOTIDE SEQUENCE</scope>
    <source>
        <strain evidence="5">F1F22</strain>
    </source>
</reference>
<accession>A0AAX3BE99</accession>
<dbReference type="CDD" id="cd01949">
    <property type="entry name" value="GGDEF"/>
    <property type="match status" value="1"/>
</dbReference>
<dbReference type="NCBIfam" id="TIGR00254">
    <property type="entry name" value="GGDEF"/>
    <property type="match status" value="1"/>
</dbReference>
<evidence type="ECO:0000313" key="6">
    <source>
        <dbReference type="Proteomes" id="UP001056539"/>
    </source>
</evidence>
<dbReference type="AlphaFoldDB" id="A0AAX3BE99"/>
<comment type="catalytic activity">
    <reaction evidence="2">
        <text>2 GTP = 3',3'-c-di-GMP + 2 diphosphate</text>
        <dbReference type="Rhea" id="RHEA:24898"/>
        <dbReference type="ChEBI" id="CHEBI:33019"/>
        <dbReference type="ChEBI" id="CHEBI:37565"/>
        <dbReference type="ChEBI" id="CHEBI:58805"/>
        <dbReference type="EC" id="2.7.7.65"/>
    </reaction>
</comment>
<gene>
    <name evidence="5" type="ORF">KDW03_11380</name>
</gene>